<keyword evidence="2" id="KW-1185">Reference proteome</keyword>
<name>A0A0D0CIQ5_9AGAR</name>
<gene>
    <name evidence="1" type="ORF">GYMLUDRAFT_249215</name>
</gene>
<proteinExistence type="predicted"/>
<reference evidence="1 2" key="1">
    <citation type="submission" date="2014-04" db="EMBL/GenBank/DDBJ databases">
        <title>Evolutionary Origins and Diversification of the Mycorrhizal Mutualists.</title>
        <authorList>
            <consortium name="DOE Joint Genome Institute"/>
            <consortium name="Mycorrhizal Genomics Consortium"/>
            <person name="Kohler A."/>
            <person name="Kuo A."/>
            <person name="Nagy L.G."/>
            <person name="Floudas D."/>
            <person name="Copeland A."/>
            <person name="Barry K.W."/>
            <person name="Cichocki N."/>
            <person name="Veneault-Fourrey C."/>
            <person name="LaButti K."/>
            <person name="Lindquist E.A."/>
            <person name="Lipzen A."/>
            <person name="Lundell T."/>
            <person name="Morin E."/>
            <person name="Murat C."/>
            <person name="Riley R."/>
            <person name="Ohm R."/>
            <person name="Sun H."/>
            <person name="Tunlid A."/>
            <person name="Henrissat B."/>
            <person name="Grigoriev I.V."/>
            <person name="Hibbett D.S."/>
            <person name="Martin F."/>
        </authorList>
    </citation>
    <scope>NUCLEOTIDE SEQUENCE [LARGE SCALE GENOMIC DNA]</scope>
    <source>
        <strain evidence="1 2">FD-317 M1</strain>
    </source>
</reference>
<dbReference type="Proteomes" id="UP000053593">
    <property type="component" value="Unassembled WGS sequence"/>
</dbReference>
<dbReference type="HOGENOM" id="CLU_976782_0_0_1"/>
<accession>A0A0D0CIQ5</accession>
<evidence type="ECO:0000313" key="2">
    <source>
        <dbReference type="Proteomes" id="UP000053593"/>
    </source>
</evidence>
<dbReference type="OrthoDB" id="10647729at2759"/>
<organism evidence="1 2">
    <name type="scientific">Collybiopsis luxurians FD-317 M1</name>
    <dbReference type="NCBI Taxonomy" id="944289"/>
    <lineage>
        <taxon>Eukaryota</taxon>
        <taxon>Fungi</taxon>
        <taxon>Dikarya</taxon>
        <taxon>Basidiomycota</taxon>
        <taxon>Agaricomycotina</taxon>
        <taxon>Agaricomycetes</taxon>
        <taxon>Agaricomycetidae</taxon>
        <taxon>Agaricales</taxon>
        <taxon>Marasmiineae</taxon>
        <taxon>Omphalotaceae</taxon>
        <taxon>Collybiopsis</taxon>
        <taxon>Collybiopsis luxurians</taxon>
    </lineage>
</organism>
<evidence type="ECO:0000313" key="1">
    <source>
        <dbReference type="EMBL" id="KIK54873.1"/>
    </source>
</evidence>
<protein>
    <submittedName>
        <fullName evidence="1">Uncharacterized protein</fullName>
    </submittedName>
</protein>
<dbReference type="AlphaFoldDB" id="A0A0D0CIQ5"/>
<sequence>MELVQEWREENSFAVENASQPYNFLPNYLYTMDSPRRRLEDRGRSILDWIRWQYKSDFDVSIQKIPDNNSYMDSYSASTTSSLESESSILKSLYNGVGLGSLDLGNGEELDPSFEAALNSILNAHDDEDVLDVSEVLATGEDANASRFFCEDGGDDLLAAYDREKLRDFDGRQDLPQDSQAFNFSPPSHIRRFLSTQNASKSSSIYTTSSPLIKNTPRLATPPSLPGYCISLSPKIRFLARLKSENRNGAPISLKSPSNSPPLRQSSPRFVLKNRCTTGNFSRDF</sequence>
<dbReference type="EMBL" id="KN834812">
    <property type="protein sequence ID" value="KIK54873.1"/>
    <property type="molecule type" value="Genomic_DNA"/>
</dbReference>